<dbReference type="SMART" id="SM00853">
    <property type="entry name" value="MutL_C"/>
    <property type="match status" value="1"/>
</dbReference>
<keyword evidence="2 4" id="KW-0227">DNA damage</keyword>
<comment type="caution">
    <text evidence="7">The sequence shown here is derived from an EMBL/GenBank/DDBJ whole genome shotgun (WGS) entry which is preliminary data.</text>
</comment>
<dbReference type="GO" id="GO:0006298">
    <property type="term" value="P:mismatch repair"/>
    <property type="evidence" value="ECO:0007669"/>
    <property type="project" value="UniProtKB-UniRule"/>
</dbReference>
<dbReference type="HAMAP" id="MF_00149">
    <property type="entry name" value="DNA_mis_repair"/>
    <property type="match status" value="1"/>
</dbReference>
<dbReference type="GO" id="GO:0005524">
    <property type="term" value="F:ATP binding"/>
    <property type="evidence" value="ECO:0007669"/>
    <property type="project" value="InterPro"/>
</dbReference>
<dbReference type="Pfam" id="PF01119">
    <property type="entry name" value="DNA_mis_repair"/>
    <property type="match status" value="1"/>
</dbReference>
<dbReference type="SUPFAM" id="SSF118116">
    <property type="entry name" value="DNA mismatch repair protein MutL"/>
    <property type="match status" value="1"/>
</dbReference>
<dbReference type="SMART" id="SM01340">
    <property type="entry name" value="DNA_mis_repair"/>
    <property type="match status" value="1"/>
</dbReference>
<evidence type="ECO:0000256" key="3">
    <source>
        <dbReference type="ARBA" id="ARBA00023204"/>
    </source>
</evidence>
<dbReference type="NCBIfam" id="TIGR00585">
    <property type="entry name" value="mutl"/>
    <property type="match status" value="1"/>
</dbReference>
<name>A0A1J5TLP6_9ARCH</name>
<dbReference type="SUPFAM" id="SSF54211">
    <property type="entry name" value="Ribosomal protein S5 domain 2-like"/>
    <property type="match status" value="1"/>
</dbReference>
<protein>
    <recommendedName>
        <fullName evidence="4">DNA mismatch repair protein MutL</fullName>
    </recommendedName>
</protein>
<dbReference type="PANTHER" id="PTHR10073:SF12">
    <property type="entry name" value="DNA MISMATCH REPAIR PROTEIN MLH1"/>
    <property type="match status" value="1"/>
</dbReference>
<evidence type="ECO:0000256" key="4">
    <source>
        <dbReference type="HAMAP-Rule" id="MF_00149"/>
    </source>
</evidence>
<evidence type="ECO:0000313" key="7">
    <source>
        <dbReference type="EMBL" id="OIR21871.1"/>
    </source>
</evidence>
<dbReference type="InterPro" id="IPR014762">
    <property type="entry name" value="DNA_mismatch_repair_CS"/>
</dbReference>
<organism evidence="7 8">
    <name type="scientific">Marine Group III euryarchaeote CG-Epi2</name>
    <dbReference type="NCBI Taxonomy" id="1888996"/>
    <lineage>
        <taxon>Archaea</taxon>
        <taxon>Methanobacteriati</taxon>
        <taxon>Thermoplasmatota</taxon>
        <taxon>Thermoplasmata</taxon>
        <taxon>Candidatus Thermoprofundales</taxon>
    </lineage>
</organism>
<keyword evidence="3 4" id="KW-0234">DNA repair</keyword>
<dbReference type="Pfam" id="PF13589">
    <property type="entry name" value="HATPase_c_3"/>
    <property type="match status" value="1"/>
</dbReference>
<dbReference type="InterPro" id="IPR042120">
    <property type="entry name" value="MutL_C_dimsub"/>
</dbReference>
<dbReference type="InterPro" id="IPR020667">
    <property type="entry name" value="DNA_mismatch_repair_MutL"/>
</dbReference>
<dbReference type="InterPro" id="IPR002099">
    <property type="entry name" value="MutL/Mlh/PMS"/>
</dbReference>
<dbReference type="FunFam" id="3.30.565.10:FF:000003">
    <property type="entry name" value="DNA mismatch repair endonuclease MutL"/>
    <property type="match status" value="1"/>
</dbReference>
<feature type="domain" description="DNA mismatch repair protein S5" evidence="6">
    <location>
        <begin position="208"/>
        <end position="326"/>
    </location>
</feature>
<sequence length="576" mass="64354">MGNIQVLDDHTINQIAAGEVIERPASVVKELVENSLDAKAKNIWIRVEEGGTELIVIRDDGLGMDRDDATLAFRKHSTSKIREFDDLQDVVTSGFRGEALPSIASVSRLRITTSEKDSLIGTRITIEGNNELNIEDYAAPQGTTIEVSDLFFNTPARSKYLKRVSTELQHIVKTITIEAIRRPDVAFNLVHGERKLIEAPASNLKTRIGILLGREASKELIEMSGEINELRIEGFLTRPSVSRKSMAGLYLHVNGRPIQARNIGYSIKGAYGSLLHDGHFPIGALFIEIPAKDVDVNVHPAKTIVRIANEEKINKMLRQIIRDVLAKQALISHVDLETTNTNSIFGTPIPNSKTRNKAKQLNSIDSFQQEFNVALQEEDIETNMPSMRPLSLIENKYIVAMGLDGLYIIDFHAAHERVMYERLKDQTRFKRVGKQDLLKPISLDLSKSESTAFEVMLDDITEMGFDAEKIGPSSFMIRSVPALLAGSEPERIREAIDDIVESGSMKTAEEKHTLMMYTVACHSALRAGDKLTMAQMEFVIREMESIPNPYACVHGRPTVMTITPTELDKKFKRSGF</sequence>
<dbReference type="AlphaFoldDB" id="A0A1J5TLP6"/>
<comment type="function">
    <text evidence="4">This protein is involved in the repair of mismatches in DNA. It is required for dam-dependent methyl-directed DNA mismatch repair. May act as a 'molecular matchmaker', a protein that promotes the formation of a stable complex between two or more DNA-binding proteins in an ATP-dependent manner without itself being part of a final effector complex.</text>
</comment>
<dbReference type="InterPro" id="IPR037198">
    <property type="entry name" value="MutL_C_sf"/>
</dbReference>
<evidence type="ECO:0000256" key="2">
    <source>
        <dbReference type="ARBA" id="ARBA00022763"/>
    </source>
</evidence>
<dbReference type="SUPFAM" id="SSF55874">
    <property type="entry name" value="ATPase domain of HSP90 chaperone/DNA topoisomerase II/histidine kinase"/>
    <property type="match status" value="1"/>
</dbReference>
<evidence type="ECO:0000313" key="8">
    <source>
        <dbReference type="Proteomes" id="UP000183615"/>
    </source>
</evidence>
<evidence type="ECO:0000256" key="1">
    <source>
        <dbReference type="ARBA" id="ARBA00006082"/>
    </source>
</evidence>
<reference evidence="7 8" key="1">
    <citation type="submission" date="2016-08" db="EMBL/GenBank/DDBJ databases">
        <title>New Insights into Marine Group III Euryarchaeota, from dark to light.</title>
        <authorList>
            <person name="Haro-Moreno J.M."/>
            <person name="Rodriguez-Valera F."/>
            <person name="Lopez-Garcia P."/>
            <person name="Moreira D."/>
            <person name="Martin-Cuadrado A.B."/>
        </authorList>
    </citation>
    <scope>NUCLEOTIDE SEQUENCE [LARGE SCALE GENOMIC DNA]</scope>
    <source>
        <strain evidence="7">CG-Epi2</strain>
    </source>
</reference>
<dbReference type="GO" id="GO:0030983">
    <property type="term" value="F:mismatched DNA binding"/>
    <property type="evidence" value="ECO:0007669"/>
    <property type="project" value="InterPro"/>
</dbReference>
<accession>A0A1J5TLP6</accession>
<dbReference type="PROSITE" id="PS00058">
    <property type="entry name" value="DNA_MISMATCH_REPAIR_1"/>
    <property type="match status" value="1"/>
</dbReference>
<evidence type="ECO:0000259" key="6">
    <source>
        <dbReference type="SMART" id="SM01340"/>
    </source>
</evidence>
<dbReference type="InterPro" id="IPR038973">
    <property type="entry name" value="MutL/Mlh/Pms-like"/>
</dbReference>
<dbReference type="PANTHER" id="PTHR10073">
    <property type="entry name" value="DNA MISMATCH REPAIR PROTEIN MLH, PMS, MUTL"/>
    <property type="match status" value="1"/>
</dbReference>
<dbReference type="InterPro" id="IPR014790">
    <property type="entry name" value="MutL_C"/>
</dbReference>
<feature type="domain" description="MutL C-terminal dimerisation" evidence="5">
    <location>
        <begin position="389"/>
        <end position="531"/>
    </location>
</feature>
<dbReference type="GO" id="GO:0032300">
    <property type="term" value="C:mismatch repair complex"/>
    <property type="evidence" value="ECO:0007669"/>
    <property type="project" value="InterPro"/>
</dbReference>
<dbReference type="InterPro" id="IPR020568">
    <property type="entry name" value="Ribosomal_Su5_D2-typ_SF"/>
</dbReference>
<dbReference type="InterPro" id="IPR013507">
    <property type="entry name" value="DNA_mismatch_S5_2-like"/>
</dbReference>
<dbReference type="InterPro" id="IPR036890">
    <property type="entry name" value="HATPase_C_sf"/>
</dbReference>
<dbReference type="InterPro" id="IPR014721">
    <property type="entry name" value="Ribsml_uS5_D2-typ_fold_subgr"/>
</dbReference>
<dbReference type="Gene3D" id="3.30.1540.20">
    <property type="entry name" value="MutL, C-terminal domain, dimerisation subdomain"/>
    <property type="match status" value="1"/>
</dbReference>
<gene>
    <name evidence="4" type="primary">mutL</name>
    <name evidence="7" type="ORF">BET99_05660</name>
</gene>
<evidence type="ECO:0000259" key="5">
    <source>
        <dbReference type="SMART" id="SM00853"/>
    </source>
</evidence>
<dbReference type="GO" id="GO:0140664">
    <property type="term" value="F:ATP-dependent DNA damage sensor activity"/>
    <property type="evidence" value="ECO:0007669"/>
    <property type="project" value="InterPro"/>
</dbReference>
<dbReference type="CDD" id="cd00782">
    <property type="entry name" value="MutL_Trans"/>
    <property type="match status" value="1"/>
</dbReference>
<comment type="similarity">
    <text evidence="1 4">Belongs to the DNA mismatch repair MutL/HexB family.</text>
</comment>
<dbReference type="Pfam" id="PF08676">
    <property type="entry name" value="MutL_C"/>
    <property type="match status" value="1"/>
</dbReference>
<proteinExistence type="inferred from homology"/>
<dbReference type="GO" id="GO:0016887">
    <property type="term" value="F:ATP hydrolysis activity"/>
    <property type="evidence" value="ECO:0007669"/>
    <property type="project" value="InterPro"/>
</dbReference>
<dbReference type="Gene3D" id="3.30.1370.100">
    <property type="entry name" value="MutL, C-terminal domain, regulatory subdomain"/>
    <property type="match status" value="1"/>
</dbReference>
<dbReference type="Gene3D" id="3.30.565.10">
    <property type="entry name" value="Histidine kinase-like ATPase, C-terminal domain"/>
    <property type="match status" value="1"/>
</dbReference>
<dbReference type="InterPro" id="IPR042121">
    <property type="entry name" value="MutL_C_regsub"/>
</dbReference>
<dbReference type="EMBL" id="MIYZ01000032">
    <property type="protein sequence ID" value="OIR21871.1"/>
    <property type="molecule type" value="Genomic_DNA"/>
</dbReference>
<dbReference type="CDD" id="cd16926">
    <property type="entry name" value="HATPase_MutL-MLH-PMS-like"/>
    <property type="match status" value="1"/>
</dbReference>
<dbReference type="Gene3D" id="3.30.230.10">
    <property type="match status" value="1"/>
</dbReference>
<dbReference type="Proteomes" id="UP000183615">
    <property type="component" value="Unassembled WGS sequence"/>
</dbReference>